<accession>B0ED77</accession>
<protein>
    <submittedName>
        <fullName evidence="2">Uncharacterized protein</fullName>
    </submittedName>
</protein>
<evidence type="ECO:0000313" key="2">
    <source>
        <dbReference type="EMBL" id="EDR27494.1"/>
    </source>
</evidence>
<proteinExistence type="predicted"/>
<evidence type="ECO:0000256" key="1">
    <source>
        <dbReference type="SAM" id="Coils"/>
    </source>
</evidence>
<dbReference type="KEGG" id="edi:EDI_092850"/>
<dbReference type="VEuPathDB" id="AmoebaDB:EDI_092850"/>
<dbReference type="GeneID" id="5881235"/>
<dbReference type="EMBL" id="DS548800">
    <property type="protein sequence ID" value="EDR27494.1"/>
    <property type="molecule type" value="Genomic_DNA"/>
</dbReference>
<dbReference type="OMA" id="ICINAEM"/>
<keyword evidence="1" id="KW-0175">Coiled coil</keyword>
<dbReference type="AlphaFoldDB" id="B0ED77"/>
<dbReference type="OrthoDB" id="10593410at2759"/>
<gene>
    <name evidence="2" type="ORF">EDI_092850</name>
</gene>
<dbReference type="Proteomes" id="UP000008076">
    <property type="component" value="Unassembled WGS sequence"/>
</dbReference>
<feature type="coiled-coil region" evidence="1">
    <location>
        <begin position="257"/>
        <end position="287"/>
    </location>
</feature>
<name>B0ED77_ENTDS</name>
<dbReference type="RefSeq" id="XP_001736245.1">
    <property type="nucleotide sequence ID" value="XM_001736193.1"/>
</dbReference>
<evidence type="ECO:0000313" key="3">
    <source>
        <dbReference type="Proteomes" id="UP000008076"/>
    </source>
</evidence>
<sequence length="491" mass="56907">MSQHNALFTPEQIKKGISVSSGMIKNSVIIDIIYKYLINKVEIVNNEFDADFTHLSVETLRIKGHIFPMALSPFTKRIEYKMEDTPEEQIETKGIFEYNCQFYNNTTFNSAVEFKRKAIFYNDVIFKKGVKFNEKVIFNGSAIFYGDAQFLSLSILSGETKFKSNVIFENKVKGNEVIFDKQCEFWVKPEIKHPQHIHLMPEEMFIEKNEYNPITISLEEERSKEKKRNKEKKTWWGETINKKKENKHQRKDFYFINEEENNEEEGIENISDEVKQKKKLLEQKKIDEKLLSLKRNKEVSENDLRNYIHITQLELESKGEIKELSLLIPSSITLLEIKGKIPLNRISETINENFNVHPIELRLSQCVIPLSLPFSIKSLSLKQCDGNVSCLKTLPLHSLYIQNFHKLVSLSVPSTLTRLELIGIPTLTTVDGDCPSIKTLKIHMCIKLMSIQFPSSIQSVDLATCPQIIQKYKSLSLTPTFLKINNKVLTQ</sequence>
<reference evidence="3" key="1">
    <citation type="submission" date="2007-12" db="EMBL/GenBank/DDBJ databases">
        <title>Annotation of Entamoeba dispar SAW760.</title>
        <authorList>
            <person name="Lorenzi H."/>
            <person name="Inman J."/>
            <person name="Schobel S."/>
            <person name="Amedeo P."/>
            <person name="Caler E."/>
        </authorList>
    </citation>
    <scope>NUCLEOTIDE SEQUENCE [LARGE SCALE GENOMIC DNA]</scope>
    <source>
        <strain evidence="3">ATCC PRA-260 / SAW760</strain>
    </source>
</reference>
<organism evidence="3">
    <name type="scientific">Entamoeba dispar (strain ATCC PRA-260 / SAW760)</name>
    <dbReference type="NCBI Taxonomy" id="370354"/>
    <lineage>
        <taxon>Eukaryota</taxon>
        <taxon>Amoebozoa</taxon>
        <taxon>Evosea</taxon>
        <taxon>Archamoebae</taxon>
        <taxon>Mastigamoebida</taxon>
        <taxon>Entamoebidae</taxon>
        <taxon>Entamoeba</taxon>
    </lineage>
</organism>
<keyword evidence="3" id="KW-1185">Reference proteome</keyword>